<reference evidence="5 6" key="1">
    <citation type="submission" date="2018-02" db="EMBL/GenBank/DDBJ databases">
        <authorList>
            <person name="Cohen D.B."/>
            <person name="Kent A.D."/>
        </authorList>
    </citation>
    <scope>NUCLEOTIDE SEQUENCE [LARGE SCALE GENOMIC DNA]</scope>
    <source>
        <strain evidence="5">CIP109753</strain>
    </source>
</reference>
<dbReference type="InterPro" id="IPR026464">
    <property type="entry name" value="NosD_copper_fam"/>
</dbReference>
<dbReference type="InterPro" id="IPR012334">
    <property type="entry name" value="Pectin_lyas_fold"/>
</dbReference>
<dbReference type="Gene3D" id="2.160.20.10">
    <property type="entry name" value="Single-stranded right-handed beta-helix, Pectin lyase-like"/>
    <property type="match status" value="2"/>
</dbReference>
<dbReference type="InterPro" id="IPR007742">
    <property type="entry name" value="NosD_dom"/>
</dbReference>
<dbReference type="SMART" id="SM00722">
    <property type="entry name" value="CASH"/>
    <property type="match status" value="1"/>
</dbReference>
<dbReference type="PANTHER" id="PTHR22990:SF15">
    <property type="entry name" value="F-BOX ONLY PROTEIN 10"/>
    <property type="match status" value="1"/>
</dbReference>
<keyword evidence="3" id="KW-0833">Ubl conjugation pathway</keyword>
<sequence>MPYSYIKLERISSTIQMKICVVLALICLQNSLAKTIIVNHSIKKAIEKSIDNDTIIVPKKLYREGNILITKRIVLIGKDFPVIDGENKFEIFSINANNVVIKGFKIINSGFAALKDPCGIRVYDQENVTIENNILDNNFFGIYIQNGKNCQIKNNKIKAYGKEEQLIGNGIHCWKSENLRIIGNTIQGHRDGIYFEFVTNSVIWRNISNNNIRYGLHFMFSNDDAYITNIFKNNGAGVAVMFTKNVKMINNYFEENWGDSAYGLLLKEIADSYIYNNKFVSNTSGIYMEGTSRILVEKNQFRDNGWGMKIQASCMDNMITNNNFIKNTFDVSTNGSLILNTFDKNYWDQYEGYDINKDGLGDIPYHPLSLFAVLTENTPSVMLLYRSFMITLLDKSEKVIPTITPDNFVDKKPLIKSLPL</sequence>
<evidence type="ECO:0000313" key="5">
    <source>
        <dbReference type="EMBL" id="SPE77446.1"/>
    </source>
</evidence>
<organism evidence="5 6">
    <name type="scientific">Flavobacterium columnare</name>
    <dbReference type="NCBI Taxonomy" id="996"/>
    <lineage>
        <taxon>Bacteria</taxon>
        <taxon>Pseudomonadati</taxon>
        <taxon>Bacteroidota</taxon>
        <taxon>Flavobacteriia</taxon>
        <taxon>Flavobacteriales</taxon>
        <taxon>Flavobacteriaceae</taxon>
        <taxon>Flavobacterium</taxon>
    </lineage>
</organism>
<name>A0A2N9PAU2_9FLAO</name>
<keyword evidence="2" id="KW-0677">Repeat</keyword>
<dbReference type="RefSeq" id="WP_240668992.1">
    <property type="nucleotide sequence ID" value="NZ_RQSM01000004.1"/>
</dbReference>
<evidence type="ECO:0000313" key="6">
    <source>
        <dbReference type="Proteomes" id="UP000238180"/>
    </source>
</evidence>
<dbReference type="AlphaFoldDB" id="A0A2N9PAU2"/>
<dbReference type="SUPFAM" id="SSF51126">
    <property type="entry name" value="Pectin lyase-like"/>
    <property type="match status" value="1"/>
</dbReference>
<feature type="domain" description="Carbohydrate-binding/sugar hydrolysis" evidence="4">
    <location>
        <begin position="62"/>
        <end position="196"/>
    </location>
</feature>
<dbReference type="Proteomes" id="UP000238180">
    <property type="component" value="Unassembled WGS sequence"/>
</dbReference>
<comment type="pathway">
    <text evidence="1">Protein modification; protein ubiquitination.</text>
</comment>
<dbReference type="NCBIfam" id="TIGR04247">
    <property type="entry name" value="NosD_copper_fam"/>
    <property type="match status" value="1"/>
</dbReference>
<dbReference type="PANTHER" id="PTHR22990">
    <property type="entry name" value="F-BOX ONLY PROTEIN"/>
    <property type="match status" value="1"/>
</dbReference>
<gene>
    <name evidence="5" type="ORF">FLACOL_01439</name>
</gene>
<accession>A0A2N9PAU2</accession>
<dbReference type="InterPro" id="IPR006633">
    <property type="entry name" value="Carb-bd_sugar_hydrolysis-dom"/>
</dbReference>
<proteinExistence type="predicted"/>
<dbReference type="SMART" id="SM00710">
    <property type="entry name" value="PbH1"/>
    <property type="match status" value="10"/>
</dbReference>
<dbReference type="InterPro" id="IPR006626">
    <property type="entry name" value="PbH1"/>
</dbReference>
<dbReference type="InterPro" id="IPR051550">
    <property type="entry name" value="SCF-Subunits/Alg-Epimerases"/>
</dbReference>
<evidence type="ECO:0000259" key="4">
    <source>
        <dbReference type="SMART" id="SM00722"/>
    </source>
</evidence>
<evidence type="ECO:0000256" key="2">
    <source>
        <dbReference type="ARBA" id="ARBA00022737"/>
    </source>
</evidence>
<dbReference type="Pfam" id="PF05048">
    <property type="entry name" value="NosD"/>
    <property type="match status" value="2"/>
</dbReference>
<evidence type="ECO:0000256" key="3">
    <source>
        <dbReference type="ARBA" id="ARBA00022786"/>
    </source>
</evidence>
<dbReference type="EMBL" id="OLKH01000083">
    <property type="protein sequence ID" value="SPE77446.1"/>
    <property type="molecule type" value="Genomic_DNA"/>
</dbReference>
<dbReference type="InterPro" id="IPR011050">
    <property type="entry name" value="Pectin_lyase_fold/virulence"/>
</dbReference>
<dbReference type="InterPro" id="IPR022441">
    <property type="entry name" value="Para_beta_helix_rpt-2"/>
</dbReference>
<evidence type="ECO:0000256" key="1">
    <source>
        <dbReference type="ARBA" id="ARBA00004906"/>
    </source>
</evidence>
<protein>
    <submittedName>
        <fullName evidence="5">Periplasmic copper-binding protein (NosD)</fullName>
    </submittedName>
</protein>
<dbReference type="NCBIfam" id="TIGR03804">
    <property type="entry name" value="para_beta_helix"/>
    <property type="match status" value="3"/>
</dbReference>